<dbReference type="Pfam" id="PF16872">
    <property type="entry name" value="putAbiC"/>
    <property type="match status" value="1"/>
</dbReference>
<protein>
    <recommendedName>
        <fullName evidence="4">Phage abortive infection protein</fullName>
    </recommendedName>
</protein>
<feature type="transmembrane region" description="Helical" evidence="1">
    <location>
        <begin position="61"/>
        <end position="79"/>
    </location>
</feature>
<keyword evidence="1" id="KW-0472">Membrane</keyword>
<gene>
    <name evidence="2" type="ORF">CN357_33585</name>
</gene>
<dbReference type="Proteomes" id="UP000220210">
    <property type="component" value="Unassembled WGS sequence"/>
</dbReference>
<feature type="transmembrane region" description="Helical" evidence="1">
    <location>
        <begin position="20"/>
        <end position="41"/>
    </location>
</feature>
<evidence type="ECO:0008006" key="4">
    <source>
        <dbReference type="Google" id="ProtNLM"/>
    </source>
</evidence>
<keyword evidence="1" id="KW-0812">Transmembrane</keyword>
<evidence type="ECO:0000256" key="1">
    <source>
        <dbReference type="SAM" id="Phobius"/>
    </source>
</evidence>
<accession>A0A9X6ZBX1</accession>
<proteinExistence type="predicted"/>
<evidence type="ECO:0000313" key="3">
    <source>
        <dbReference type="Proteomes" id="UP000220210"/>
    </source>
</evidence>
<evidence type="ECO:0000313" key="2">
    <source>
        <dbReference type="EMBL" id="PFF40206.1"/>
    </source>
</evidence>
<reference evidence="2 3" key="1">
    <citation type="submission" date="2017-09" db="EMBL/GenBank/DDBJ databases">
        <title>Large-scale bioinformatics analysis of Bacillus genomes uncovers conserved roles of natural products in bacterial physiology.</title>
        <authorList>
            <consortium name="Agbiome Team Llc"/>
            <person name="Bleich R.M."/>
            <person name="Kirk G.J."/>
            <person name="Santa Maria K.C."/>
            <person name="Allen S.E."/>
            <person name="Farag S."/>
            <person name="Shank E.A."/>
            <person name="Bowers A."/>
        </authorList>
    </citation>
    <scope>NUCLEOTIDE SEQUENCE [LARGE SCALE GENOMIC DNA]</scope>
    <source>
        <strain evidence="2 3">AFS020204</strain>
    </source>
</reference>
<name>A0A9X6ZBX1_BACCE</name>
<organism evidence="2 3">
    <name type="scientific">Bacillus cereus</name>
    <dbReference type="NCBI Taxonomy" id="1396"/>
    <lineage>
        <taxon>Bacteria</taxon>
        <taxon>Bacillati</taxon>
        <taxon>Bacillota</taxon>
        <taxon>Bacilli</taxon>
        <taxon>Bacillales</taxon>
        <taxon>Bacillaceae</taxon>
        <taxon>Bacillus</taxon>
        <taxon>Bacillus cereus group</taxon>
    </lineage>
</organism>
<dbReference type="InterPro" id="IPR031709">
    <property type="entry name" value="PutAbiC"/>
</dbReference>
<dbReference type="EMBL" id="NTSO01000039">
    <property type="protein sequence ID" value="PFF40206.1"/>
    <property type="molecule type" value="Genomic_DNA"/>
</dbReference>
<sequence length="290" mass="33667">MMNKIKDKLFNFKFLIKTGITFMIIALISPFVLAPLIYKVAERFGGIENLGPTGDLLGGSTVPFFNIASILLILATIAIQREELTLTRDELKLTRAEFKEQNTTLSIQRFENTFFQMVNLHNNLTSKLRKNVSKSGGYLKPIIEIELQGKAVITEALSELKSIYKQKSWVGEKSIEETLKIIRISYASLYKAYDNELGNYFRNLYHIIKFIDESDINEKQTYIRIIRAQLSTDELILLLYNGLSEYGSTEVLQLLNKYNFLHNIENRKELMLSENDYEIYLNYETYFTEQ</sequence>
<keyword evidence="1" id="KW-1133">Transmembrane helix</keyword>
<dbReference type="AlphaFoldDB" id="A0A9X6ZBX1"/>
<comment type="caution">
    <text evidence="2">The sequence shown here is derived from an EMBL/GenBank/DDBJ whole genome shotgun (WGS) entry which is preliminary data.</text>
</comment>